<dbReference type="OrthoDB" id="10252754at2759"/>
<dbReference type="PANTHER" id="PTHR11361:SF34">
    <property type="entry name" value="DNA MISMATCH REPAIR PROTEIN MSH1, MITOCHONDRIAL"/>
    <property type="match status" value="1"/>
</dbReference>
<dbReference type="PROSITE" id="PS00486">
    <property type="entry name" value="DNA_MISMATCH_REPAIR_2"/>
    <property type="match status" value="1"/>
</dbReference>
<dbReference type="Gene3D" id="3.40.50.300">
    <property type="entry name" value="P-loop containing nucleotide triphosphate hydrolases"/>
    <property type="match status" value="1"/>
</dbReference>
<dbReference type="GO" id="GO:0005739">
    <property type="term" value="C:mitochondrion"/>
    <property type="evidence" value="ECO:0007669"/>
    <property type="project" value="TreeGrafter"/>
</dbReference>
<evidence type="ECO:0000313" key="5">
    <source>
        <dbReference type="EMBL" id="PNH11974.1"/>
    </source>
</evidence>
<evidence type="ECO:0000313" key="6">
    <source>
        <dbReference type="Proteomes" id="UP000236333"/>
    </source>
</evidence>
<dbReference type="Proteomes" id="UP000236333">
    <property type="component" value="Unassembled WGS sequence"/>
</dbReference>
<evidence type="ECO:0000256" key="3">
    <source>
        <dbReference type="ARBA" id="ARBA00023125"/>
    </source>
</evidence>
<dbReference type="Pfam" id="PF00488">
    <property type="entry name" value="MutS_V"/>
    <property type="match status" value="1"/>
</dbReference>
<dbReference type="InterPro" id="IPR000432">
    <property type="entry name" value="DNA_mismatch_repair_MutS_C"/>
</dbReference>
<name>A0A2J8AHH7_9CHLO</name>
<feature type="non-terminal residue" evidence="5">
    <location>
        <position position="1"/>
    </location>
</feature>
<dbReference type="GO" id="GO:0140664">
    <property type="term" value="F:ATP-dependent DNA damage sensor activity"/>
    <property type="evidence" value="ECO:0007669"/>
    <property type="project" value="InterPro"/>
</dbReference>
<dbReference type="InterPro" id="IPR045076">
    <property type="entry name" value="MutS"/>
</dbReference>
<gene>
    <name evidence="5" type="ORF">TSOC_001188</name>
</gene>
<evidence type="ECO:0000256" key="1">
    <source>
        <dbReference type="ARBA" id="ARBA00022741"/>
    </source>
</evidence>
<feature type="domain" description="DNA mismatch repair proteins mutS family" evidence="4">
    <location>
        <begin position="53"/>
        <end position="69"/>
    </location>
</feature>
<keyword evidence="3" id="KW-0238">DNA-binding</keyword>
<proteinExistence type="predicted"/>
<evidence type="ECO:0000259" key="4">
    <source>
        <dbReference type="PROSITE" id="PS00486"/>
    </source>
</evidence>
<keyword evidence="1" id="KW-0547">Nucleotide-binding</keyword>
<dbReference type="AlphaFoldDB" id="A0A2J8AHH7"/>
<organism evidence="5 6">
    <name type="scientific">Tetrabaena socialis</name>
    <dbReference type="NCBI Taxonomy" id="47790"/>
    <lineage>
        <taxon>Eukaryota</taxon>
        <taxon>Viridiplantae</taxon>
        <taxon>Chlorophyta</taxon>
        <taxon>core chlorophytes</taxon>
        <taxon>Chlorophyceae</taxon>
        <taxon>CS clade</taxon>
        <taxon>Chlamydomonadales</taxon>
        <taxon>Tetrabaenaceae</taxon>
        <taxon>Tetrabaena</taxon>
    </lineage>
</organism>
<dbReference type="EMBL" id="PGGS01000018">
    <property type="protein sequence ID" value="PNH11974.1"/>
    <property type="molecule type" value="Genomic_DNA"/>
</dbReference>
<dbReference type="SUPFAM" id="SSF52540">
    <property type="entry name" value="P-loop containing nucleoside triphosphate hydrolases"/>
    <property type="match status" value="1"/>
</dbReference>
<dbReference type="InterPro" id="IPR027417">
    <property type="entry name" value="P-loop_NTPase"/>
</dbReference>
<dbReference type="PANTHER" id="PTHR11361">
    <property type="entry name" value="DNA MISMATCH REPAIR PROTEIN MUTS FAMILY MEMBER"/>
    <property type="match status" value="1"/>
</dbReference>
<comment type="caution">
    <text evidence="5">The sequence shown here is derived from an EMBL/GenBank/DDBJ whole genome shotgun (WGS) entry which is preliminary data.</text>
</comment>
<accession>A0A2J8AHH7</accession>
<dbReference type="GO" id="GO:0006298">
    <property type="term" value="P:mismatch repair"/>
    <property type="evidence" value="ECO:0007669"/>
    <property type="project" value="InterPro"/>
</dbReference>
<keyword evidence="6" id="KW-1185">Reference proteome</keyword>
<dbReference type="SMART" id="SM00534">
    <property type="entry name" value="MUTSac"/>
    <property type="match status" value="1"/>
</dbReference>
<protein>
    <submittedName>
        <fullName evidence="5">DNA mismatch repair protein MSH3</fullName>
    </submittedName>
</protein>
<dbReference type="GO" id="GO:0005634">
    <property type="term" value="C:nucleus"/>
    <property type="evidence" value="ECO:0007669"/>
    <property type="project" value="TreeGrafter"/>
</dbReference>
<sequence length="188" mass="19162">VGSYVPADSLELSVFDGVYTRMGASDNIMMGRSTFLEEMSDAAHLMRSATPASLVILDELGRGTATHDGVAVAAAVLHQLLVVTRCPALFVTHYPEVAAEAARWPGEAAACHMAYVREEEGEGAEGAGCAGAGVQAAEEGGAGGGAAGVGGARPRRPARITFLYKLRSGAADESFGLNVAQVRAGLGG</sequence>
<evidence type="ECO:0000256" key="2">
    <source>
        <dbReference type="ARBA" id="ARBA00022840"/>
    </source>
</evidence>
<keyword evidence="2" id="KW-0067">ATP-binding</keyword>
<dbReference type="GO" id="GO:0030983">
    <property type="term" value="F:mismatched DNA binding"/>
    <property type="evidence" value="ECO:0007669"/>
    <property type="project" value="InterPro"/>
</dbReference>
<dbReference type="GO" id="GO:0043504">
    <property type="term" value="P:mitochondrial DNA repair"/>
    <property type="evidence" value="ECO:0007669"/>
    <property type="project" value="TreeGrafter"/>
</dbReference>
<dbReference type="GO" id="GO:0005524">
    <property type="term" value="F:ATP binding"/>
    <property type="evidence" value="ECO:0007669"/>
    <property type="project" value="UniProtKB-KW"/>
</dbReference>
<reference evidence="5 6" key="1">
    <citation type="journal article" date="2017" name="Mol. Biol. Evol.">
        <title>The 4-celled Tetrabaena socialis nuclear genome reveals the essential components for genetic control of cell number at the origin of multicellularity in the volvocine lineage.</title>
        <authorList>
            <person name="Featherston J."/>
            <person name="Arakaki Y."/>
            <person name="Hanschen E.R."/>
            <person name="Ferris P.J."/>
            <person name="Michod R.E."/>
            <person name="Olson B.J.S.C."/>
            <person name="Nozaki H."/>
            <person name="Durand P.M."/>
        </authorList>
    </citation>
    <scope>NUCLEOTIDE SEQUENCE [LARGE SCALE GENOMIC DNA]</scope>
    <source>
        <strain evidence="5 6">NIES-571</strain>
    </source>
</reference>